<accession>A0A4R3HW38</accession>
<reference evidence="1 2" key="1">
    <citation type="submission" date="2019-03" db="EMBL/GenBank/DDBJ databases">
        <title>Genomic Encyclopedia of Type Strains, Phase IV (KMG-IV): sequencing the most valuable type-strain genomes for metagenomic binning, comparative biology and taxonomic classification.</title>
        <authorList>
            <person name="Goeker M."/>
        </authorList>
    </citation>
    <scope>NUCLEOTIDE SEQUENCE [LARGE SCALE GENOMIC DNA]</scope>
    <source>
        <strain evidence="1 2">DSM 7445</strain>
    </source>
</reference>
<dbReference type="RefSeq" id="WP_132258424.1">
    <property type="nucleotide sequence ID" value="NZ_SLZQ01000004.1"/>
</dbReference>
<evidence type="ECO:0000313" key="2">
    <source>
        <dbReference type="Proteomes" id="UP000295382"/>
    </source>
</evidence>
<evidence type="ECO:0000313" key="1">
    <source>
        <dbReference type="EMBL" id="TCS37487.1"/>
    </source>
</evidence>
<sequence length="107" mass="11765">METTANNAANVVRQQTGEVIPFRLAYPIKLKDGTTLEVLNLRRPVGREMRNIEVTGRKPFDLTLQVVQATCGLTHDEADLLDGGDVNEIMEVVLPFLETGRGGKQSS</sequence>
<organism evidence="1 2">
    <name type="scientific">Paucimonas lemoignei</name>
    <name type="common">Pseudomonas lemoignei</name>
    <dbReference type="NCBI Taxonomy" id="29443"/>
    <lineage>
        <taxon>Bacteria</taxon>
        <taxon>Pseudomonadati</taxon>
        <taxon>Pseudomonadota</taxon>
        <taxon>Betaproteobacteria</taxon>
        <taxon>Burkholderiales</taxon>
        <taxon>Burkholderiaceae</taxon>
        <taxon>Paucimonas</taxon>
    </lineage>
</organism>
<dbReference type="EMBL" id="SLZQ01000004">
    <property type="protein sequence ID" value="TCS37487.1"/>
    <property type="molecule type" value="Genomic_DNA"/>
</dbReference>
<dbReference type="AlphaFoldDB" id="A0A4R3HW38"/>
<dbReference type="Pfam" id="PF10109">
    <property type="entry name" value="Phage_TAC_7"/>
    <property type="match status" value="1"/>
</dbReference>
<dbReference type="Proteomes" id="UP000295382">
    <property type="component" value="Unassembled WGS sequence"/>
</dbReference>
<name>A0A4R3HW38_PAULE</name>
<dbReference type="InterPro" id="IPR019289">
    <property type="entry name" value="Phage_tail_E/E"/>
</dbReference>
<dbReference type="OrthoDB" id="9153633at2"/>
<proteinExistence type="predicted"/>
<protein>
    <submittedName>
        <fullName evidence="1">Tail assembly chaperone E/41/14-like protein</fullName>
    </submittedName>
</protein>
<gene>
    <name evidence="1" type="ORF">EDC30_104291</name>
</gene>
<comment type="caution">
    <text evidence="1">The sequence shown here is derived from an EMBL/GenBank/DDBJ whole genome shotgun (WGS) entry which is preliminary data.</text>
</comment>
<keyword evidence="2" id="KW-1185">Reference proteome</keyword>